<dbReference type="AlphaFoldDB" id="A0A1G2F1J9"/>
<keyword evidence="1" id="KW-1133">Transmembrane helix</keyword>
<feature type="transmembrane region" description="Helical" evidence="1">
    <location>
        <begin position="208"/>
        <end position="234"/>
    </location>
</feature>
<proteinExistence type="predicted"/>
<accession>A0A1G2F1J9</accession>
<comment type="caution">
    <text evidence="2">The sequence shown here is derived from an EMBL/GenBank/DDBJ whole genome shotgun (WGS) entry which is preliminary data.</text>
</comment>
<dbReference type="STRING" id="1801990.A2V69_00390"/>
<feature type="transmembrane region" description="Helical" evidence="1">
    <location>
        <begin position="102"/>
        <end position="125"/>
    </location>
</feature>
<evidence type="ECO:0000256" key="1">
    <source>
        <dbReference type="SAM" id="Phobius"/>
    </source>
</evidence>
<dbReference type="EMBL" id="MHMT01000030">
    <property type="protein sequence ID" value="OGZ31863.1"/>
    <property type="molecule type" value="Genomic_DNA"/>
</dbReference>
<evidence type="ECO:0000313" key="3">
    <source>
        <dbReference type="Proteomes" id="UP000177810"/>
    </source>
</evidence>
<reference evidence="2 3" key="1">
    <citation type="journal article" date="2016" name="Nat. Commun.">
        <title>Thousands of microbial genomes shed light on interconnected biogeochemical processes in an aquifer system.</title>
        <authorList>
            <person name="Anantharaman K."/>
            <person name="Brown C.T."/>
            <person name="Hug L.A."/>
            <person name="Sharon I."/>
            <person name="Castelle C.J."/>
            <person name="Probst A.J."/>
            <person name="Thomas B.C."/>
            <person name="Singh A."/>
            <person name="Wilkins M.J."/>
            <person name="Karaoz U."/>
            <person name="Brodie E.L."/>
            <person name="Williams K.H."/>
            <person name="Hubbard S.S."/>
            <person name="Banfield J.F."/>
        </authorList>
    </citation>
    <scope>NUCLEOTIDE SEQUENCE [LARGE SCALE GENOMIC DNA]</scope>
</reference>
<feature type="transmembrane region" description="Helical" evidence="1">
    <location>
        <begin position="146"/>
        <end position="165"/>
    </location>
</feature>
<name>A0A1G2F1J9_9BACT</name>
<keyword evidence="1" id="KW-0812">Transmembrane</keyword>
<keyword evidence="1" id="KW-0472">Membrane</keyword>
<evidence type="ECO:0000313" key="2">
    <source>
        <dbReference type="EMBL" id="OGZ31863.1"/>
    </source>
</evidence>
<dbReference type="Proteomes" id="UP000177810">
    <property type="component" value="Unassembled WGS sequence"/>
</dbReference>
<feature type="transmembrane region" description="Helical" evidence="1">
    <location>
        <begin position="33"/>
        <end position="51"/>
    </location>
</feature>
<organism evidence="2 3">
    <name type="scientific">Candidatus Portnoybacteria bacterium RBG_13_40_8</name>
    <dbReference type="NCBI Taxonomy" id="1801990"/>
    <lineage>
        <taxon>Bacteria</taxon>
        <taxon>Candidatus Portnoyibacteriota</taxon>
    </lineage>
</organism>
<gene>
    <name evidence="2" type="ORF">A2V69_00390</name>
</gene>
<feature type="transmembrane region" description="Helical" evidence="1">
    <location>
        <begin position="71"/>
        <end position="96"/>
    </location>
</feature>
<sequence>MKNKSLKVFVACALGAGIGSLTALQLGIFWWLGLLVGGFVGYVSYEFKAVLRAMASAWKTAVKLRPHWKNFWMLFASFLSVSLWILLPFAMVSLVVSDKVLHWGLLGMTTGAIVFGFVFGLAFALDQSSSAQTNAKETFDMLVKKGSPISVFFYWLPKGIIWVIIRIPKAVLAMIIGLVKLAKLMTKFIKTIFITIHSEIRLLCGVDAAIGTAIGYFAGNAIIGAIAGGLFGLLNYEVVSRRILRLVPVKATPK</sequence>
<protein>
    <submittedName>
        <fullName evidence="2">Uncharacterized protein</fullName>
    </submittedName>
</protein>